<keyword evidence="6" id="KW-0653">Protein transport</keyword>
<evidence type="ECO:0000256" key="10">
    <source>
        <dbReference type="SAM" id="MobiDB-lite"/>
    </source>
</evidence>
<name>A0A2T2PAW3_CORCC</name>
<keyword evidence="13" id="KW-1185">Reference proteome</keyword>
<keyword evidence="4 11" id="KW-0812">Transmembrane</keyword>
<keyword evidence="3" id="KW-0813">Transport</keyword>
<dbReference type="PANTHER" id="PTHR13509">
    <property type="entry name" value="SEC61 SUBUNIT BETA"/>
    <property type="match status" value="1"/>
</dbReference>
<evidence type="ECO:0000256" key="7">
    <source>
        <dbReference type="ARBA" id="ARBA00022989"/>
    </source>
</evidence>
<keyword evidence="8" id="KW-0811">Translocation</keyword>
<feature type="transmembrane region" description="Helical" evidence="11">
    <location>
        <begin position="502"/>
        <end position="522"/>
    </location>
</feature>
<keyword evidence="7 11" id="KW-1133">Transmembrane helix</keyword>
<evidence type="ECO:0000256" key="2">
    <source>
        <dbReference type="ARBA" id="ARBA00006103"/>
    </source>
</evidence>
<feature type="region of interest" description="Disordered" evidence="10">
    <location>
        <begin position="228"/>
        <end position="485"/>
    </location>
</feature>
<evidence type="ECO:0000256" key="3">
    <source>
        <dbReference type="ARBA" id="ARBA00022448"/>
    </source>
</evidence>
<evidence type="ECO:0000256" key="9">
    <source>
        <dbReference type="ARBA" id="ARBA00023136"/>
    </source>
</evidence>
<feature type="region of interest" description="Disordered" evidence="10">
    <location>
        <begin position="1"/>
        <end position="54"/>
    </location>
</feature>
<protein>
    <recommendedName>
        <fullName evidence="14">Protein transport protein Sec61 subunit beta</fullName>
    </recommendedName>
</protein>
<evidence type="ECO:0000256" key="4">
    <source>
        <dbReference type="ARBA" id="ARBA00022692"/>
    </source>
</evidence>
<feature type="compositionally biased region" description="Polar residues" evidence="10">
    <location>
        <begin position="141"/>
        <end position="154"/>
    </location>
</feature>
<feature type="compositionally biased region" description="Polar residues" evidence="10">
    <location>
        <begin position="17"/>
        <end position="52"/>
    </location>
</feature>
<dbReference type="Proteomes" id="UP000240883">
    <property type="component" value="Unassembled WGS sequence"/>
</dbReference>
<feature type="compositionally biased region" description="Low complexity" evidence="10">
    <location>
        <begin position="294"/>
        <end position="304"/>
    </location>
</feature>
<gene>
    <name evidence="12" type="ORF">BS50DRAFT_479500</name>
</gene>
<accession>A0A2T2PAW3</accession>
<reference evidence="12 13" key="1">
    <citation type="journal article" date="2018" name="Front. Microbiol.">
        <title>Genome-Wide Analysis of Corynespora cassiicola Leaf Fall Disease Putative Effectors.</title>
        <authorList>
            <person name="Lopez D."/>
            <person name="Ribeiro S."/>
            <person name="Label P."/>
            <person name="Fumanal B."/>
            <person name="Venisse J.S."/>
            <person name="Kohler A."/>
            <person name="de Oliveira R.R."/>
            <person name="Labutti K."/>
            <person name="Lipzen A."/>
            <person name="Lail K."/>
            <person name="Bauer D."/>
            <person name="Ohm R.A."/>
            <person name="Barry K.W."/>
            <person name="Spatafora J."/>
            <person name="Grigoriev I.V."/>
            <person name="Martin F.M."/>
            <person name="Pujade-Renaud V."/>
        </authorList>
    </citation>
    <scope>NUCLEOTIDE SEQUENCE [LARGE SCALE GENOMIC DNA]</scope>
    <source>
        <strain evidence="12 13">Philippines</strain>
    </source>
</reference>
<dbReference type="EMBL" id="KZ678128">
    <property type="protein sequence ID" value="PSN74803.1"/>
    <property type="molecule type" value="Genomic_DNA"/>
</dbReference>
<evidence type="ECO:0000256" key="8">
    <source>
        <dbReference type="ARBA" id="ARBA00023010"/>
    </source>
</evidence>
<evidence type="ECO:0000256" key="6">
    <source>
        <dbReference type="ARBA" id="ARBA00022927"/>
    </source>
</evidence>
<evidence type="ECO:0000313" key="12">
    <source>
        <dbReference type="EMBL" id="PSN74803.1"/>
    </source>
</evidence>
<feature type="compositionally biased region" description="Polar residues" evidence="10">
    <location>
        <begin position="411"/>
        <end position="440"/>
    </location>
</feature>
<feature type="compositionally biased region" description="Polar residues" evidence="10">
    <location>
        <begin position="346"/>
        <end position="361"/>
    </location>
</feature>
<dbReference type="AlphaFoldDB" id="A0A2T2PAW3"/>
<evidence type="ECO:0008006" key="14">
    <source>
        <dbReference type="Google" id="ProtNLM"/>
    </source>
</evidence>
<dbReference type="GO" id="GO:0005784">
    <property type="term" value="C:Sec61 translocon complex"/>
    <property type="evidence" value="ECO:0007669"/>
    <property type="project" value="InterPro"/>
</dbReference>
<feature type="compositionally biased region" description="Polar residues" evidence="10">
    <location>
        <begin position="369"/>
        <end position="397"/>
    </location>
</feature>
<dbReference type="InterPro" id="IPR016482">
    <property type="entry name" value="SecG/Sec61-beta/Sbh"/>
</dbReference>
<feature type="compositionally biased region" description="Basic and acidic residues" evidence="10">
    <location>
        <begin position="458"/>
        <end position="467"/>
    </location>
</feature>
<feature type="compositionally biased region" description="Basic and acidic residues" evidence="10">
    <location>
        <begin position="111"/>
        <end position="122"/>
    </location>
</feature>
<dbReference type="InterPro" id="IPR030671">
    <property type="entry name" value="Sec61-beta/Sbh"/>
</dbReference>
<proteinExistence type="inferred from homology"/>
<feature type="compositionally biased region" description="Polar residues" evidence="10">
    <location>
        <begin position="190"/>
        <end position="207"/>
    </location>
</feature>
<comment type="subcellular location">
    <subcellularLocation>
        <location evidence="1">Endoplasmic reticulum membrane</location>
        <topology evidence="1">Single-pass membrane protein</topology>
    </subcellularLocation>
</comment>
<dbReference type="GO" id="GO:0006886">
    <property type="term" value="P:intracellular protein transport"/>
    <property type="evidence" value="ECO:0007669"/>
    <property type="project" value="InterPro"/>
</dbReference>
<dbReference type="STRING" id="1448308.A0A2T2PAW3"/>
<organism evidence="12 13">
    <name type="scientific">Corynespora cassiicola Philippines</name>
    <dbReference type="NCBI Taxonomy" id="1448308"/>
    <lineage>
        <taxon>Eukaryota</taxon>
        <taxon>Fungi</taxon>
        <taxon>Dikarya</taxon>
        <taxon>Ascomycota</taxon>
        <taxon>Pezizomycotina</taxon>
        <taxon>Dothideomycetes</taxon>
        <taxon>Pleosporomycetidae</taxon>
        <taxon>Pleosporales</taxon>
        <taxon>Corynesporascaceae</taxon>
        <taxon>Corynespora</taxon>
    </lineage>
</organism>
<keyword evidence="5" id="KW-0256">Endoplasmic reticulum</keyword>
<dbReference type="OrthoDB" id="5401193at2759"/>
<evidence type="ECO:0000256" key="1">
    <source>
        <dbReference type="ARBA" id="ARBA00004389"/>
    </source>
</evidence>
<keyword evidence="9 11" id="KW-0472">Membrane</keyword>
<feature type="compositionally biased region" description="Polar residues" evidence="10">
    <location>
        <begin position="229"/>
        <end position="243"/>
    </location>
</feature>
<evidence type="ECO:0000256" key="11">
    <source>
        <dbReference type="SAM" id="Phobius"/>
    </source>
</evidence>
<feature type="compositionally biased region" description="Polar residues" evidence="10">
    <location>
        <begin position="310"/>
        <end position="324"/>
    </location>
</feature>
<evidence type="ECO:0000313" key="13">
    <source>
        <dbReference type="Proteomes" id="UP000240883"/>
    </source>
</evidence>
<dbReference type="Pfam" id="PF03911">
    <property type="entry name" value="Sec61_beta"/>
    <property type="match status" value="1"/>
</dbReference>
<sequence>MSYYNDPSWPAPGRQASWEQPQPPSRSGTAASSQPDGSTVNNTTMAGASSTVNRDEANAFVYQFDEVERAADNLAKSGKGFGYPPAPGRRESMPVAPRSYPEFGTRPPTGGRRDSRLTHADPRMAGPQRHSVSEYDGMRPHSTSNVQGFYQNQRYAPRPNDADQMAQAKRRMAAQRERELRNYHQEQQYHRNVSGSKSDRSMSPNTMSEEDRRELIARQHRALYGEQSALYTGNNPTSSQDVRVSSAGAGRGPSPLAFDPFGMQAANASGEGSVQMPPRGDKDVTGGAQEARANSNSPSSSQNPAFTLFDNAQQASRTSNSSPGGSPPRQGQKANGAGVAPIGTRPTPNTSQPGAQLSKRATTPLPSPLSYNSYNASEQNGNAATTSAALNPSSTVTDKGVGIWNKGPWGNTPTQGVQASSSPRPTSPVNNAASGSTTARPASPKPPGGPATVMRRKAAADRAEKSANQRPSSTRAAGAGGSSSTMLKLYTDESPGLKVDPVVVMTLSVVFIFSVVALHVIAKVMRRFSA</sequence>
<evidence type="ECO:0000256" key="5">
    <source>
        <dbReference type="ARBA" id="ARBA00022824"/>
    </source>
</evidence>
<feature type="compositionally biased region" description="Basic and acidic residues" evidence="10">
    <location>
        <begin position="174"/>
        <end position="189"/>
    </location>
</feature>
<comment type="similarity">
    <text evidence="2">Belongs to the SEC61-beta family.</text>
</comment>
<feature type="region of interest" description="Disordered" evidence="10">
    <location>
        <begin position="74"/>
        <end position="210"/>
    </location>
</feature>